<feature type="domain" description="Peptidase S53" evidence="17">
    <location>
        <begin position="217"/>
        <end position="627"/>
    </location>
</feature>
<dbReference type="InterPro" id="IPR030400">
    <property type="entry name" value="Sedolisin_dom"/>
</dbReference>
<evidence type="ECO:0000259" key="17">
    <source>
        <dbReference type="PROSITE" id="PS51695"/>
    </source>
</evidence>
<keyword evidence="7 15" id="KW-0479">Metal-binding</keyword>
<keyword evidence="5" id="KW-0964">Secreted</keyword>
<dbReference type="Pfam" id="PF00082">
    <property type="entry name" value="Peptidase_S8"/>
    <property type="match status" value="1"/>
</dbReference>
<keyword evidence="12" id="KW-0843">Virulence</keyword>
<evidence type="ECO:0000256" key="9">
    <source>
        <dbReference type="ARBA" id="ARBA00022801"/>
    </source>
</evidence>
<dbReference type="CDD" id="cd11377">
    <property type="entry name" value="Pro-peptidase_S53"/>
    <property type="match status" value="1"/>
</dbReference>
<keyword evidence="10 15" id="KW-0720">Serine protease</keyword>
<keyword evidence="8 16" id="KW-0732">Signal</keyword>
<dbReference type="GO" id="GO:0006508">
    <property type="term" value="P:proteolysis"/>
    <property type="evidence" value="ECO:0007669"/>
    <property type="project" value="UniProtKB-KW"/>
</dbReference>
<dbReference type="PANTHER" id="PTHR14218:SF19">
    <property type="entry name" value="SERINE PROTEASE AORO, PUTATIVE (AFU_ORTHOLOGUE AFUA_6G10250)-RELATED"/>
    <property type="match status" value="1"/>
</dbReference>
<evidence type="ECO:0000256" key="12">
    <source>
        <dbReference type="ARBA" id="ARBA00023026"/>
    </source>
</evidence>
<sequence length="628" mass="68070">MRLLLGLCGIFGIVAYAAPSLNHNHLVHERRTVEPLHWLQTRRADPDQAHVLRIGLKQQHLDKLDDVLLSIADPRSTSYGQHWSLQKVRETFAPSRESTRAVLDWLLSSGIPTERTRLSSNKAWILVNTSISEAEKLLHTEYHSYAHVETGVEEAGCKQYSIPDHLTAHIDLIRPTVDFNRNPSFQRKGQRLGAFGGPKQDASSIFVTPTLSTCDQYITLDCLRALYNFDYKPIATDKNTYGIVEFTPQAYVPEDLDIFFGNFSPSQVGARPELVSIDGGVVQTQTRSFEVNGESNLDLEYAMALTNPQPVLLLQTGDLVEGAGFDNWLDAVDGDFCTFEGGDDPEQDGIYPDPLPGGYNGPESCGIIPPPYVVSISYGQDESTISSRSAIRQCNEYAKLGLMGSTVLYSSGDNGVAGNGGVCLTEDGYPSKKGSVFNPGFPVTCPYVTAVGATQIDRGKTVHDPESACEQVIFSGGGFSNIFSIPAYQENHVAEYMKNTNLSFSGSHFNSTGKSRAFPDLSANGANYIISVSGTFHRVFGTSASAPVVGAMISMINDARIAKGKGPVGFINPAIYSKHFAEAFNDIVKGSNPGCGTPGFPSTAGWDPVTGLGTPDFSKLMTLFMDLP</sequence>
<feature type="signal peptide" evidence="16">
    <location>
        <begin position="1"/>
        <end position="17"/>
    </location>
</feature>
<dbReference type="InterPro" id="IPR036852">
    <property type="entry name" value="Peptidase_S8/S53_dom_sf"/>
</dbReference>
<keyword evidence="6 15" id="KW-0645">Protease</keyword>
<evidence type="ECO:0000256" key="8">
    <source>
        <dbReference type="ARBA" id="ARBA00022729"/>
    </source>
</evidence>
<dbReference type="EMBL" id="AWSO01001356">
    <property type="protein sequence ID" value="ESK84185.1"/>
    <property type="molecule type" value="Genomic_DNA"/>
</dbReference>
<reference evidence="18 19" key="1">
    <citation type="journal article" date="2014" name="BMC Genomics">
        <title>Genome and secretome analysis of the hemibiotrophic fungal pathogen, Moniliophthora roreri, which causes frosty pod rot disease of cacao: mechanisms of the biotrophic and necrotrophic phases.</title>
        <authorList>
            <person name="Meinhardt L.W."/>
            <person name="Costa G.G.L."/>
            <person name="Thomazella D.P.T."/>
            <person name="Teixeira P.J.P.L."/>
            <person name="Carazzolle M.F."/>
            <person name="Schuster S.C."/>
            <person name="Carlson J.E."/>
            <person name="Guiltinan M.J."/>
            <person name="Mieczkowski P."/>
            <person name="Farmer A."/>
            <person name="Ramaraj T."/>
            <person name="Crozier J."/>
            <person name="Davis R.E."/>
            <person name="Shao J."/>
            <person name="Melnick R.L."/>
            <person name="Pereira G.A.G."/>
            <person name="Bailey B.A."/>
        </authorList>
    </citation>
    <scope>NUCLEOTIDE SEQUENCE [LARGE SCALE GENOMIC DNA]</scope>
    <source>
        <strain evidence="18 19">MCA 2997</strain>
    </source>
</reference>
<keyword evidence="14" id="KW-0325">Glycoprotein</keyword>
<comment type="caution">
    <text evidence="18">The sequence shown here is derived from an EMBL/GenBank/DDBJ whole genome shotgun (WGS) entry which is preliminary data.</text>
</comment>
<dbReference type="KEGG" id="mrr:Moror_16988"/>
<dbReference type="PANTHER" id="PTHR14218">
    <property type="entry name" value="PROTEASE S8 TRIPEPTIDYL PEPTIDASE I CLN2"/>
    <property type="match status" value="1"/>
</dbReference>
<feature type="binding site" evidence="15">
    <location>
        <position position="605"/>
    </location>
    <ligand>
        <name>Ca(2+)</name>
        <dbReference type="ChEBI" id="CHEBI:29108"/>
    </ligand>
</feature>
<evidence type="ECO:0000256" key="11">
    <source>
        <dbReference type="ARBA" id="ARBA00022837"/>
    </source>
</evidence>
<dbReference type="CDD" id="cd04056">
    <property type="entry name" value="Peptidases_S53"/>
    <property type="match status" value="1"/>
</dbReference>
<evidence type="ECO:0000256" key="3">
    <source>
        <dbReference type="ARBA" id="ARBA00004239"/>
    </source>
</evidence>
<dbReference type="InterPro" id="IPR015366">
    <property type="entry name" value="S53_propep"/>
</dbReference>
<feature type="binding site" evidence="15">
    <location>
        <position position="586"/>
    </location>
    <ligand>
        <name>Ca(2+)</name>
        <dbReference type="ChEBI" id="CHEBI:29108"/>
    </ligand>
</feature>
<dbReference type="HOGENOM" id="CLU_013783_4_0_1"/>
<proteinExistence type="predicted"/>
<dbReference type="InterPro" id="IPR050819">
    <property type="entry name" value="Tripeptidyl-peptidase_I"/>
</dbReference>
<comment type="catalytic activity">
    <reaction evidence="1">
        <text>Release of an N-terminal tripeptide from a polypeptide.</text>
        <dbReference type="EC" id="3.4.14.10"/>
    </reaction>
</comment>
<dbReference type="PROSITE" id="PS51695">
    <property type="entry name" value="SEDOLISIN"/>
    <property type="match status" value="1"/>
</dbReference>
<dbReference type="Proteomes" id="UP000017559">
    <property type="component" value="Unassembled WGS sequence"/>
</dbReference>
<gene>
    <name evidence="18" type="ORF">Moror_16988</name>
</gene>
<keyword evidence="9 15" id="KW-0378">Hydrolase</keyword>
<evidence type="ECO:0000313" key="18">
    <source>
        <dbReference type="EMBL" id="ESK84185.1"/>
    </source>
</evidence>
<evidence type="ECO:0000256" key="14">
    <source>
        <dbReference type="ARBA" id="ARBA00023180"/>
    </source>
</evidence>
<keyword evidence="11 15" id="KW-0106">Calcium</keyword>
<feature type="binding site" evidence="15">
    <location>
        <position position="587"/>
    </location>
    <ligand>
        <name>Ca(2+)</name>
        <dbReference type="ChEBI" id="CHEBI:29108"/>
    </ligand>
</feature>
<comment type="cofactor">
    <cofactor evidence="15">
        <name>Ca(2+)</name>
        <dbReference type="ChEBI" id="CHEBI:29108"/>
    </cofactor>
    <text evidence="15">Binds 1 Ca(2+) ion per subunit.</text>
</comment>
<comment type="function">
    <text evidence="2">Secreted tripeptidyl-peptidase which degrades proteins at acidic pHs and is involved in virulence.</text>
</comment>
<evidence type="ECO:0000256" key="1">
    <source>
        <dbReference type="ARBA" id="ARBA00001910"/>
    </source>
</evidence>
<keyword evidence="19" id="KW-1185">Reference proteome</keyword>
<name>V2WVI8_MONRO</name>
<evidence type="ECO:0000256" key="16">
    <source>
        <dbReference type="SAM" id="SignalP"/>
    </source>
</evidence>
<dbReference type="GO" id="GO:0046872">
    <property type="term" value="F:metal ion binding"/>
    <property type="evidence" value="ECO:0007669"/>
    <property type="project" value="UniProtKB-UniRule"/>
</dbReference>
<keyword evidence="13" id="KW-0865">Zymogen</keyword>
<dbReference type="AlphaFoldDB" id="V2WVI8"/>
<evidence type="ECO:0000256" key="15">
    <source>
        <dbReference type="PROSITE-ProRule" id="PRU01032"/>
    </source>
</evidence>
<comment type="subcellular location">
    <subcellularLocation>
        <location evidence="3">Secreted</location>
        <location evidence="3">Extracellular space</location>
    </subcellularLocation>
</comment>
<dbReference type="GO" id="GO:0005576">
    <property type="term" value="C:extracellular region"/>
    <property type="evidence" value="ECO:0007669"/>
    <property type="project" value="UniProtKB-SubCell"/>
</dbReference>
<evidence type="ECO:0000256" key="4">
    <source>
        <dbReference type="ARBA" id="ARBA00012462"/>
    </source>
</evidence>
<accession>V2WVI8</accession>
<dbReference type="EC" id="3.4.14.10" evidence="4"/>
<evidence type="ECO:0000256" key="2">
    <source>
        <dbReference type="ARBA" id="ARBA00002451"/>
    </source>
</evidence>
<evidence type="ECO:0000256" key="10">
    <source>
        <dbReference type="ARBA" id="ARBA00022825"/>
    </source>
</evidence>
<evidence type="ECO:0000256" key="13">
    <source>
        <dbReference type="ARBA" id="ARBA00023145"/>
    </source>
</evidence>
<organism evidence="18 19">
    <name type="scientific">Moniliophthora roreri (strain MCA 2997)</name>
    <name type="common">Cocoa frosty pod rot fungus</name>
    <name type="synonym">Crinipellis roreri</name>
    <dbReference type="NCBI Taxonomy" id="1381753"/>
    <lineage>
        <taxon>Eukaryota</taxon>
        <taxon>Fungi</taxon>
        <taxon>Dikarya</taxon>
        <taxon>Basidiomycota</taxon>
        <taxon>Agaricomycotina</taxon>
        <taxon>Agaricomycetes</taxon>
        <taxon>Agaricomycetidae</taxon>
        <taxon>Agaricales</taxon>
        <taxon>Marasmiineae</taxon>
        <taxon>Marasmiaceae</taxon>
        <taxon>Moniliophthora</taxon>
    </lineage>
</organism>
<dbReference type="InterPro" id="IPR000209">
    <property type="entry name" value="Peptidase_S8/S53_dom"/>
</dbReference>
<dbReference type="OrthoDB" id="409122at2759"/>
<feature type="active site" description="Charge relay system" evidence="15">
    <location>
        <position position="294"/>
    </location>
</feature>
<feature type="chain" id="PRO_5004710922" description="tripeptidyl-peptidase II" evidence="16">
    <location>
        <begin position="18"/>
        <end position="628"/>
    </location>
</feature>
<evidence type="ECO:0000313" key="19">
    <source>
        <dbReference type="Proteomes" id="UP000017559"/>
    </source>
</evidence>
<dbReference type="MEROPS" id="S53.007"/>
<feature type="binding site" evidence="15">
    <location>
        <position position="607"/>
    </location>
    <ligand>
        <name>Ca(2+)</name>
        <dbReference type="ChEBI" id="CHEBI:29108"/>
    </ligand>
</feature>
<feature type="active site" description="Charge relay system" evidence="15">
    <location>
        <position position="543"/>
    </location>
</feature>
<dbReference type="FunFam" id="3.40.50.200:FF:000015">
    <property type="entry name" value="Tripeptidyl peptidase A"/>
    <property type="match status" value="1"/>
</dbReference>
<dbReference type="SUPFAM" id="SSF54897">
    <property type="entry name" value="Protease propeptides/inhibitors"/>
    <property type="match status" value="1"/>
</dbReference>
<dbReference type="Gene3D" id="3.40.50.200">
    <property type="entry name" value="Peptidase S8/S53 domain"/>
    <property type="match status" value="1"/>
</dbReference>
<dbReference type="Pfam" id="PF09286">
    <property type="entry name" value="Pro-kuma_activ"/>
    <property type="match status" value="1"/>
</dbReference>
<evidence type="ECO:0000256" key="5">
    <source>
        <dbReference type="ARBA" id="ARBA00022525"/>
    </source>
</evidence>
<dbReference type="SUPFAM" id="SSF52743">
    <property type="entry name" value="Subtilisin-like"/>
    <property type="match status" value="1"/>
</dbReference>
<dbReference type="SMART" id="SM00944">
    <property type="entry name" value="Pro-kuma_activ"/>
    <property type="match status" value="1"/>
</dbReference>
<feature type="active site" description="Charge relay system" evidence="15">
    <location>
        <position position="298"/>
    </location>
</feature>
<evidence type="ECO:0000256" key="6">
    <source>
        <dbReference type="ARBA" id="ARBA00022670"/>
    </source>
</evidence>
<evidence type="ECO:0000256" key="7">
    <source>
        <dbReference type="ARBA" id="ARBA00022723"/>
    </source>
</evidence>
<dbReference type="GO" id="GO:0008240">
    <property type="term" value="F:tripeptidyl-peptidase activity"/>
    <property type="evidence" value="ECO:0007669"/>
    <property type="project" value="UniProtKB-EC"/>
</dbReference>
<protein>
    <recommendedName>
        <fullName evidence="4">tripeptidyl-peptidase II</fullName>
        <ecNumber evidence="4">3.4.14.10</ecNumber>
    </recommendedName>
</protein>
<dbReference type="GO" id="GO:0004252">
    <property type="term" value="F:serine-type endopeptidase activity"/>
    <property type="evidence" value="ECO:0007669"/>
    <property type="project" value="UniProtKB-UniRule"/>
</dbReference>